<evidence type="ECO:0000256" key="1">
    <source>
        <dbReference type="ARBA" id="ARBA00010652"/>
    </source>
</evidence>
<comment type="similarity">
    <text evidence="1">Belongs to the mycobacterial PPE family.</text>
</comment>
<dbReference type="AlphaFoldDB" id="A0A1Y0CG11"/>
<sequence length="411" mass="40453">MPPGVYQAEPPEATSAQFWLGPGAGSFFASAANLKALAAAIIGMLGGHISTEAAMAASWPSLSGEIARLAHTPHLGWLASAGAMVAEAGMAIDATAASFETSKFATPHPGEVAANQSEHVALNNANFLGFLTPLIIANRVDYGRMWMQGVSNKYAYEAGSVPLQTVPPLPPAPPSTTGGAGAGTPGLDQASAEASAPMDSFFQQMTGMLPTIGQMPMSLFQSVGSGGPLKGLTELPQQFLGQMGSLASAANLSPEAGLDGAAASDWVTATPLAGGAVNASLAGGGGGGFGGAGTVSAASAALRSPGSWASAVSAAPATGESTSRFSEVRPQATTVPASAGGGMGGAMAPLAHGAAAAGAQTNNDEKKEQIEPGQVLVSAADLFRSADAMPVITGEGGLTRASEPGDKGAPV</sequence>
<evidence type="ECO:0000313" key="4">
    <source>
        <dbReference type="EMBL" id="ART74233.1"/>
    </source>
</evidence>
<organism evidence="4 5">
    <name type="scientific">Mycobacterium dioxanotrophicus</name>
    <dbReference type="NCBI Taxonomy" id="482462"/>
    <lineage>
        <taxon>Bacteria</taxon>
        <taxon>Bacillati</taxon>
        <taxon>Actinomycetota</taxon>
        <taxon>Actinomycetes</taxon>
        <taxon>Mycobacteriales</taxon>
        <taxon>Mycobacteriaceae</taxon>
        <taxon>Mycobacterium</taxon>
    </lineage>
</organism>
<dbReference type="RefSeq" id="WP_087083371.1">
    <property type="nucleotide sequence ID" value="NZ_CP020810.1"/>
</dbReference>
<protein>
    <submittedName>
        <fullName evidence="4">PPE family protein</fullName>
    </submittedName>
</protein>
<keyword evidence="5" id="KW-1185">Reference proteome</keyword>
<gene>
    <name evidence="4" type="ORF">BTO20_36915</name>
</gene>
<geneLocation type="plasmid" evidence="4 5">
    <name>unnamed1</name>
</geneLocation>
<accession>A0A1Y0CG11</accession>
<dbReference type="InterPro" id="IPR038332">
    <property type="entry name" value="PPE_sf"/>
</dbReference>
<reference evidence="4 5" key="1">
    <citation type="submission" date="2017-04" db="EMBL/GenBank/DDBJ databases">
        <title>Whole Genome Sequence of 1,4-Dioxane Degrading Bacterium Mycobacterium dioxanotrophicus PH-06.</title>
        <authorList>
            <person name="He Y."/>
        </authorList>
    </citation>
    <scope>NUCLEOTIDE SEQUENCE [LARGE SCALE GENOMIC DNA]</scope>
    <source>
        <strain evidence="4 5">PH-06</strain>
        <plasmid evidence="4 5">unnamed1</plasmid>
    </source>
</reference>
<proteinExistence type="inferred from homology"/>
<evidence type="ECO:0000259" key="3">
    <source>
        <dbReference type="Pfam" id="PF00823"/>
    </source>
</evidence>
<dbReference type="EMBL" id="CP020810">
    <property type="protein sequence ID" value="ART74233.1"/>
    <property type="molecule type" value="Genomic_DNA"/>
</dbReference>
<dbReference type="OrthoDB" id="4753702at2"/>
<feature type="region of interest" description="Disordered" evidence="2">
    <location>
        <begin position="165"/>
        <end position="194"/>
    </location>
</feature>
<dbReference type="InterPro" id="IPR000030">
    <property type="entry name" value="PPE_dom"/>
</dbReference>
<dbReference type="Proteomes" id="UP000195331">
    <property type="component" value="Plasmid unnamed1"/>
</dbReference>
<evidence type="ECO:0000256" key="2">
    <source>
        <dbReference type="SAM" id="MobiDB-lite"/>
    </source>
</evidence>
<dbReference type="Gene3D" id="1.20.1260.20">
    <property type="entry name" value="PPE superfamily"/>
    <property type="match status" value="1"/>
</dbReference>
<dbReference type="Pfam" id="PF00823">
    <property type="entry name" value="PPE"/>
    <property type="match status" value="1"/>
</dbReference>
<evidence type="ECO:0000313" key="5">
    <source>
        <dbReference type="Proteomes" id="UP000195331"/>
    </source>
</evidence>
<dbReference type="KEGG" id="mdx:BTO20_36915"/>
<name>A0A1Y0CG11_9MYCO</name>
<keyword evidence="4" id="KW-0614">Plasmid</keyword>
<feature type="domain" description="PPE" evidence="3">
    <location>
        <begin position="6"/>
        <end position="160"/>
    </location>
</feature>
<dbReference type="SUPFAM" id="SSF140459">
    <property type="entry name" value="PE/PPE dimer-like"/>
    <property type="match status" value="1"/>
</dbReference>
<feature type="compositionally biased region" description="Pro residues" evidence="2">
    <location>
        <begin position="165"/>
        <end position="174"/>
    </location>
</feature>